<evidence type="ECO:0000259" key="1">
    <source>
        <dbReference type="Pfam" id="PF03551"/>
    </source>
</evidence>
<feature type="domain" description="Transcription regulator PadR N-terminal" evidence="1">
    <location>
        <begin position="19"/>
        <end position="89"/>
    </location>
</feature>
<dbReference type="InterPro" id="IPR036390">
    <property type="entry name" value="WH_DNA-bd_sf"/>
</dbReference>
<keyword evidence="3" id="KW-1185">Reference proteome</keyword>
<dbReference type="PANTHER" id="PTHR33169">
    <property type="entry name" value="PADR-FAMILY TRANSCRIPTIONAL REGULATOR"/>
    <property type="match status" value="1"/>
</dbReference>
<dbReference type="Pfam" id="PF03551">
    <property type="entry name" value="PadR"/>
    <property type="match status" value="1"/>
</dbReference>
<dbReference type="InterPro" id="IPR036388">
    <property type="entry name" value="WH-like_DNA-bd_sf"/>
</dbReference>
<dbReference type="PANTHER" id="PTHR33169:SF14">
    <property type="entry name" value="TRANSCRIPTIONAL REGULATOR RV3488"/>
    <property type="match status" value="1"/>
</dbReference>
<gene>
    <name evidence="2" type="ORF">DF223_08340</name>
</gene>
<dbReference type="Proteomes" id="UP000244962">
    <property type="component" value="Unassembled WGS sequence"/>
</dbReference>
<comment type="caution">
    <text evidence="2">The sequence shown here is derived from an EMBL/GenBank/DDBJ whole genome shotgun (WGS) entry which is preliminary data.</text>
</comment>
<evidence type="ECO:0000313" key="2">
    <source>
        <dbReference type="EMBL" id="PWC06973.1"/>
    </source>
</evidence>
<accession>A0A2U1TDW8</accession>
<sequence>MEADQFNPDIVRAALPLAVLSILAERPAHGYALVEELRALGFDRTQGGTLYPLLKRFEDAGLVTHEWLHDEAGPGRKQFSLTEAGRAQRDAASMAWHRVTDILTGLSTAPEEATE</sequence>
<dbReference type="SUPFAM" id="SSF46785">
    <property type="entry name" value="Winged helix' DNA-binding domain"/>
    <property type="match status" value="1"/>
</dbReference>
<dbReference type="InterPro" id="IPR005149">
    <property type="entry name" value="Tscrpt_reg_PadR_N"/>
</dbReference>
<organism evidence="2 3">
    <name type="scientific">Mycetocola zhujimingii</name>
    <dbReference type="NCBI Taxonomy" id="2079792"/>
    <lineage>
        <taxon>Bacteria</taxon>
        <taxon>Bacillati</taxon>
        <taxon>Actinomycetota</taxon>
        <taxon>Actinomycetes</taxon>
        <taxon>Micrococcales</taxon>
        <taxon>Microbacteriaceae</taxon>
        <taxon>Mycetocola</taxon>
    </lineage>
</organism>
<protein>
    <submittedName>
        <fullName evidence="2">PadR family transcriptional regulator</fullName>
    </submittedName>
</protein>
<reference evidence="3" key="1">
    <citation type="submission" date="2018-04" db="EMBL/GenBank/DDBJ databases">
        <authorList>
            <person name="Liu S."/>
            <person name="Wang Z."/>
            <person name="Li J."/>
        </authorList>
    </citation>
    <scope>NUCLEOTIDE SEQUENCE [LARGE SCALE GENOMIC DNA]</scope>
    <source>
        <strain evidence="3">622</strain>
    </source>
</reference>
<evidence type="ECO:0000313" key="3">
    <source>
        <dbReference type="Proteomes" id="UP000244962"/>
    </source>
</evidence>
<dbReference type="AlphaFoldDB" id="A0A2U1TDW8"/>
<dbReference type="EMBL" id="QEFB01000007">
    <property type="protein sequence ID" value="PWC06973.1"/>
    <property type="molecule type" value="Genomic_DNA"/>
</dbReference>
<dbReference type="Gene3D" id="1.10.10.10">
    <property type="entry name" value="Winged helix-like DNA-binding domain superfamily/Winged helix DNA-binding domain"/>
    <property type="match status" value="1"/>
</dbReference>
<proteinExistence type="predicted"/>
<dbReference type="RefSeq" id="WP_108962841.1">
    <property type="nucleotide sequence ID" value="NZ_QEFB01000007.1"/>
</dbReference>
<dbReference type="InterPro" id="IPR052509">
    <property type="entry name" value="Metal_resp_DNA-bind_regulator"/>
</dbReference>
<name>A0A2U1TDW8_9MICO</name>